<gene>
    <name evidence="6" type="ORF">GCM10009104_22400</name>
</gene>
<dbReference type="Pfam" id="PF01152">
    <property type="entry name" value="Bac_globin"/>
    <property type="match status" value="1"/>
</dbReference>
<keyword evidence="3" id="KW-0479">Metal-binding</keyword>
<comment type="caution">
    <text evidence="6">The sequence shown here is derived from an EMBL/GenBank/DDBJ whole genome shotgun (WGS) entry which is preliminary data.</text>
</comment>
<dbReference type="InterPro" id="IPR001486">
    <property type="entry name" value="Hemoglobin_trunc"/>
</dbReference>
<keyword evidence="4" id="KW-0408">Iron</keyword>
<dbReference type="InterPro" id="IPR009050">
    <property type="entry name" value="Globin-like_sf"/>
</dbReference>
<evidence type="ECO:0000256" key="1">
    <source>
        <dbReference type="ARBA" id="ARBA00022448"/>
    </source>
</evidence>
<evidence type="ECO:0000313" key="6">
    <source>
        <dbReference type="EMBL" id="GAA0694448.1"/>
    </source>
</evidence>
<dbReference type="CDD" id="cd14773">
    <property type="entry name" value="TrHb2_PhHbO-like_O"/>
    <property type="match status" value="1"/>
</dbReference>
<dbReference type="Proteomes" id="UP001499915">
    <property type="component" value="Unassembled WGS sequence"/>
</dbReference>
<sequence length="138" mass="15539">MDNNNAAEDNTMSGYNTPFEALGEEGIRQLTSAFYDYMDTAPEVAQIRAMHGKDLGPMKERLAEYLISWMGGPQIYAEKYGSMCMTSPHKPYAIGPAERDQWLLCMDQALEQTGADEELKQMLKGPMFAIADMVRNRD</sequence>
<dbReference type="RefSeq" id="WP_343805948.1">
    <property type="nucleotide sequence ID" value="NZ_BAAAET010000003.1"/>
</dbReference>
<accession>A0ABN1I7E7</accession>
<evidence type="ECO:0000256" key="3">
    <source>
        <dbReference type="ARBA" id="ARBA00022723"/>
    </source>
</evidence>
<dbReference type="SUPFAM" id="SSF46458">
    <property type="entry name" value="Globin-like"/>
    <property type="match status" value="1"/>
</dbReference>
<protein>
    <submittedName>
        <fullName evidence="6">Globin</fullName>
    </submittedName>
</protein>
<dbReference type="PANTHER" id="PTHR47366:SF1">
    <property type="entry name" value="TWO-ON-TWO HEMOGLOBIN-3"/>
    <property type="match status" value="1"/>
</dbReference>
<keyword evidence="1" id="KW-0813">Transport</keyword>
<keyword evidence="2" id="KW-0349">Heme</keyword>
<evidence type="ECO:0000256" key="5">
    <source>
        <dbReference type="ARBA" id="ARBA00034496"/>
    </source>
</evidence>
<evidence type="ECO:0000256" key="2">
    <source>
        <dbReference type="ARBA" id="ARBA00022617"/>
    </source>
</evidence>
<keyword evidence="7" id="KW-1185">Reference proteome</keyword>
<organism evidence="6 7">
    <name type="scientific">Marinobacterium maritimum</name>
    <dbReference type="NCBI Taxonomy" id="500162"/>
    <lineage>
        <taxon>Bacteria</taxon>
        <taxon>Pseudomonadati</taxon>
        <taxon>Pseudomonadota</taxon>
        <taxon>Gammaproteobacteria</taxon>
        <taxon>Oceanospirillales</taxon>
        <taxon>Oceanospirillaceae</taxon>
        <taxon>Marinobacterium</taxon>
    </lineage>
</organism>
<evidence type="ECO:0000313" key="7">
    <source>
        <dbReference type="Proteomes" id="UP001499915"/>
    </source>
</evidence>
<dbReference type="InterPro" id="IPR044203">
    <property type="entry name" value="GlbO/GLB3-like"/>
</dbReference>
<name>A0ABN1I7E7_9GAMM</name>
<reference evidence="6 7" key="1">
    <citation type="journal article" date="2019" name="Int. J. Syst. Evol. Microbiol.">
        <title>The Global Catalogue of Microorganisms (GCM) 10K type strain sequencing project: providing services to taxonomists for standard genome sequencing and annotation.</title>
        <authorList>
            <consortium name="The Broad Institute Genomics Platform"/>
            <consortium name="The Broad Institute Genome Sequencing Center for Infectious Disease"/>
            <person name="Wu L."/>
            <person name="Ma J."/>
        </authorList>
    </citation>
    <scope>NUCLEOTIDE SEQUENCE [LARGE SCALE GENOMIC DNA]</scope>
    <source>
        <strain evidence="6 7">JCM 15134</strain>
    </source>
</reference>
<dbReference type="Gene3D" id="1.10.490.10">
    <property type="entry name" value="Globins"/>
    <property type="match status" value="1"/>
</dbReference>
<dbReference type="InterPro" id="IPR012292">
    <property type="entry name" value="Globin/Proto"/>
</dbReference>
<evidence type="ECO:0000256" key="4">
    <source>
        <dbReference type="ARBA" id="ARBA00023004"/>
    </source>
</evidence>
<dbReference type="PANTHER" id="PTHR47366">
    <property type="entry name" value="TWO-ON-TWO HEMOGLOBIN-3"/>
    <property type="match status" value="1"/>
</dbReference>
<proteinExistence type="inferred from homology"/>
<dbReference type="EMBL" id="BAAAET010000003">
    <property type="protein sequence ID" value="GAA0694448.1"/>
    <property type="molecule type" value="Genomic_DNA"/>
</dbReference>
<comment type="similarity">
    <text evidence="5">Belongs to the truncated hemoglobin family. Group II subfamily.</text>
</comment>